<keyword evidence="5 11" id="KW-0479">Metal-binding</keyword>
<dbReference type="Gene3D" id="1.10.630.10">
    <property type="entry name" value="Cytochrome P450"/>
    <property type="match status" value="1"/>
</dbReference>
<dbReference type="PRINTS" id="PR00385">
    <property type="entry name" value="P450"/>
</dbReference>
<dbReference type="InParanoid" id="A0A6I9SRL4"/>
<dbReference type="Proteomes" id="UP000504604">
    <property type="component" value="Linkage group LG2"/>
</dbReference>
<gene>
    <name evidence="15" type="primary">LOC105155491</name>
</gene>
<evidence type="ECO:0000313" key="14">
    <source>
        <dbReference type="Proteomes" id="UP000504604"/>
    </source>
</evidence>
<keyword evidence="6 13" id="KW-1133">Transmembrane helix</keyword>
<sequence>MQTKEKNRVRERGVAKMDLIVSFLLLLLTLIWAYFHLLNSNSRNRRSAKLPPGPYPFPIIGSILHLGQNPHQNITKLSKTYGPLMYLKLGSVDTIVVSSPEITKEILQTHDQAFPLRMTTAATRALDHHTESVTFLPMGSQWRNLRKICKEQMFSTQPLYASQGLRQEKLQKLLQYVQECCVNGRAVDIGQAAFVTSLNFISNTLFSLDFADYNTGSSQELEEIIHRLMRVYSCPNLGDYFGFLGLLDPQGIKREAEFCMGKLLANFDSIIDQRVEASRKSQARKSDLLEVLLEISEGNQVELTRKTMKHLLLDLFIAGADTTSVTVEWAMTELLRNPQVMSKVKMEIRTVVGANKQVEESDISKLPYLQAVIKESLRYHPPGPFLMRRKDGDDLEIKNYVIPKNAAILINIWAIGRDPRIWPNPDSFEPERFFNREVDFKGHNFELIPFGAGRRICPGLPLAYRMVHLTVASLIHNFDWELEPGITPQDVDLNEKFGLSLKKAIPLKAVPTKP</sequence>
<dbReference type="InterPro" id="IPR002401">
    <property type="entry name" value="Cyt_P450_E_grp-I"/>
</dbReference>
<dbReference type="FunFam" id="1.10.630.10:FF:000007">
    <property type="entry name" value="Cytochrome P450 76C4"/>
    <property type="match status" value="1"/>
</dbReference>
<comment type="cofactor">
    <cofactor evidence="11">
        <name>heme</name>
        <dbReference type="ChEBI" id="CHEBI:30413"/>
    </cofactor>
</comment>
<dbReference type="GO" id="GO:0020037">
    <property type="term" value="F:heme binding"/>
    <property type="evidence" value="ECO:0007669"/>
    <property type="project" value="InterPro"/>
</dbReference>
<dbReference type="PANTHER" id="PTHR47950">
    <property type="entry name" value="CYTOCHROME P450, FAMILY 76, SUBFAMILY C, POLYPEPTIDE 5-RELATED"/>
    <property type="match status" value="1"/>
</dbReference>
<dbReference type="GO" id="GO:0005506">
    <property type="term" value="F:iron ion binding"/>
    <property type="evidence" value="ECO:0007669"/>
    <property type="project" value="InterPro"/>
</dbReference>
<feature type="transmembrane region" description="Helical" evidence="13">
    <location>
        <begin position="20"/>
        <end position="38"/>
    </location>
</feature>
<dbReference type="OrthoDB" id="2789670at2759"/>
<dbReference type="PRINTS" id="PR00463">
    <property type="entry name" value="EP450I"/>
</dbReference>
<evidence type="ECO:0000256" key="5">
    <source>
        <dbReference type="ARBA" id="ARBA00022723"/>
    </source>
</evidence>
<keyword evidence="3 11" id="KW-0349">Heme</keyword>
<dbReference type="PANTHER" id="PTHR47950:SF4">
    <property type="entry name" value="GERANIOL 8-HYDROXYLASE-LIKE"/>
    <property type="match status" value="1"/>
</dbReference>
<evidence type="ECO:0000256" key="4">
    <source>
        <dbReference type="ARBA" id="ARBA00022692"/>
    </source>
</evidence>
<evidence type="ECO:0000256" key="3">
    <source>
        <dbReference type="ARBA" id="ARBA00022617"/>
    </source>
</evidence>
<organism evidence="14 15">
    <name type="scientific">Sesamum indicum</name>
    <name type="common">Oriental sesame</name>
    <name type="synonym">Sesamum orientale</name>
    <dbReference type="NCBI Taxonomy" id="4182"/>
    <lineage>
        <taxon>Eukaryota</taxon>
        <taxon>Viridiplantae</taxon>
        <taxon>Streptophyta</taxon>
        <taxon>Embryophyta</taxon>
        <taxon>Tracheophyta</taxon>
        <taxon>Spermatophyta</taxon>
        <taxon>Magnoliopsida</taxon>
        <taxon>eudicotyledons</taxon>
        <taxon>Gunneridae</taxon>
        <taxon>Pentapetalae</taxon>
        <taxon>asterids</taxon>
        <taxon>lamiids</taxon>
        <taxon>Lamiales</taxon>
        <taxon>Pedaliaceae</taxon>
        <taxon>Sesamum</taxon>
    </lineage>
</organism>
<dbReference type="FunCoup" id="A0A6I9SRL4">
    <property type="interactions" value="416"/>
</dbReference>
<feature type="binding site" description="axial binding residue" evidence="11">
    <location>
        <position position="457"/>
    </location>
    <ligand>
        <name>heme</name>
        <dbReference type="ChEBI" id="CHEBI:30413"/>
    </ligand>
    <ligandPart>
        <name>Fe</name>
        <dbReference type="ChEBI" id="CHEBI:18248"/>
    </ligandPart>
</feature>
<keyword evidence="9 12" id="KW-0503">Monooxygenase</keyword>
<keyword evidence="14" id="KW-1185">Reference proteome</keyword>
<dbReference type="AlphaFoldDB" id="A0A6I9SRL4"/>
<dbReference type="GO" id="GO:0016020">
    <property type="term" value="C:membrane"/>
    <property type="evidence" value="ECO:0007669"/>
    <property type="project" value="UniProtKB-SubCell"/>
</dbReference>
<evidence type="ECO:0000256" key="6">
    <source>
        <dbReference type="ARBA" id="ARBA00022989"/>
    </source>
</evidence>
<dbReference type="Pfam" id="PF00067">
    <property type="entry name" value="p450"/>
    <property type="match status" value="1"/>
</dbReference>
<comment type="subcellular location">
    <subcellularLocation>
        <location evidence="1">Membrane</location>
        <topology evidence="1">Single-pass membrane protein</topology>
    </subcellularLocation>
</comment>
<dbReference type="SUPFAM" id="SSF48264">
    <property type="entry name" value="Cytochrome P450"/>
    <property type="match status" value="1"/>
</dbReference>
<evidence type="ECO:0000256" key="11">
    <source>
        <dbReference type="PIRSR" id="PIRSR602401-1"/>
    </source>
</evidence>
<dbReference type="RefSeq" id="XP_011069673.1">
    <property type="nucleotide sequence ID" value="XM_011071371.2"/>
</dbReference>
<keyword evidence="4 13" id="KW-0812">Transmembrane</keyword>
<dbReference type="GeneID" id="105155491"/>
<evidence type="ECO:0000256" key="1">
    <source>
        <dbReference type="ARBA" id="ARBA00004167"/>
    </source>
</evidence>
<evidence type="ECO:0000256" key="10">
    <source>
        <dbReference type="ARBA" id="ARBA00023136"/>
    </source>
</evidence>
<evidence type="ECO:0000256" key="9">
    <source>
        <dbReference type="ARBA" id="ARBA00023033"/>
    </source>
</evidence>
<comment type="similarity">
    <text evidence="2 12">Belongs to the cytochrome P450 family.</text>
</comment>
<dbReference type="GO" id="GO:0004497">
    <property type="term" value="F:monooxygenase activity"/>
    <property type="evidence" value="ECO:0007669"/>
    <property type="project" value="UniProtKB-KW"/>
</dbReference>
<dbReference type="GO" id="GO:0016705">
    <property type="term" value="F:oxidoreductase activity, acting on paired donors, with incorporation or reduction of molecular oxygen"/>
    <property type="evidence" value="ECO:0007669"/>
    <property type="project" value="InterPro"/>
</dbReference>
<name>A0A6I9SRL4_SESIN</name>
<dbReference type="InterPro" id="IPR017972">
    <property type="entry name" value="Cyt_P450_CS"/>
</dbReference>
<evidence type="ECO:0000313" key="15">
    <source>
        <dbReference type="RefSeq" id="XP_011069673.1"/>
    </source>
</evidence>
<evidence type="ECO:0000256" key="12">
    <source>
        <dbReference type="RuleBase" id="RU000461"/>
    </source>
</evidence>
<evidence type="ECO:0000256" key="13">
    <source>
        <dbReference type="SAM" id="Phobius"/>
    </source>
</evidence>
<dbReference type="InterPro" id="IPR036396">
    <property type="entry name" value="Cyt_P450_sf"/>
</dbReference>
<protein>
    <submittedName>
        <fullName evidence="15">Ferruginol synthase-like</fullName>
    </submittedName>
</protein>
<dbReference type="CDD" id="cd11073">
    <property type="entry name" value="CYP76-like"/>
    <property type="match status" value="1"/>
</dbReference>
<dbReference type="KEGG" id="sind:105155491"/>
<dbReference type="PROSITE" id="PS00086">
    <property type="entry name" value="CYTOCHROME_P450"/>
    <property type="match status" value="1"/>
</dbReference>
<evidence type="ECO:0000256" key="8">
    <source>
        <dbReference type="ARBA" id="ARBA00023004"/>
    </source>
</evidence>
<keyword evidence="7 12" id="KW-0560">Oxidoreductase</keyword>
<keyword evidence="10 13" id="KW-0472">Membrane</keyword>
<proteinExistence type="inferred from homology"/>
<accession>A0A6I9SRL4</accession>
<evidence type="ECO:0000256" key="2">
    <source>
        <dbReference type="ARBA" id="ARBA00010617"/>
    </source>
</evidence>
<evidence type="ECO:0000256" key="7">
    <source>
        <dbReference type="ARBA" id="ARBA00023002"/>
    </source>
</evidence>
<dbReference type="InterPro" id="IPR001128">
    <property type="entry name" value="Cyt_P450"/>
</dbReference>
<keyword evidence="8 11" id="KW-0408">Iron</keyword>
<reference evidence="15" key="1">
    <citation type="submission" date="2025-08" db="UniProtKB">
        <authorList>
            <consortium name="RefSeq"/>
        </authorList>
    </citation>
    <scope>IDENTIFICATION</scope>
</reference>